<evidence type="ECO:0000259" key="7">
    <source>
        <dbReference type="PROSITE" id="PS50071"/>
    </source>
</evidence>
<reference evidence="8" key="1">
    <citation type="submission" date="2022-04" db="EMBL/GenBank/DDBJ databases">
        <authorList>
            <person name="Xu L."/>
            <person name="Lv Z."/>
        </authorList>
    </citation>
    <scope>NUCLEOTIDE SEQUENCE</scope>
    <source>
        <strain evidence="8">LV_2022a</strain>
    </source>
</reference>
<organism evidence="8 9">
    <name type="scientific">Schistosoma mekongi</name>
    <name type="common">Parasitic worm</name>
    <dbReference type="NCBI Taxonomy" id="38744"/>
    <lineage>
        <taxon>Eukaryota</taxon>
        <taxon>Metazoa</taxon>
        <taxon>Spiralia</taxon>
        <taxon>Lophotrochozoa</taxon>
        <taxon>Platyhelminthes</taxon>
        <taxon>Trematoda</taxon>
        <taxon>Digenea</taxon>
        <taxon>Strigeidida</taxon>
        <taxon>Schistosomatoidea</taxon>
        <taxon>Schistosomatidae</taxon>
        <taxon>Schistosoma</taxon>
    </lineage>
</organism>
<keyword evidence="3 5" id="KW-0371">Homeobox</keyword>
<sequence length="330" mass="38480">MAVKKEEEILFHSDTKLSMDHDISTINISDYTVQNESVLDLSLVPNSRENPPQYTIKNSHPQYGLTNCTPVYTDIPYMGDYNSFEQNVKMIPSNHPSYYIGDSNMTLPSGNYIPNIPTPEQLLTSSEKASCSLNGQINFINLFRQTWHSYQQYLVQPNYIVQTIYPSRDDYQYYVHNNPSVFTTSQLPNTHHDETHLHNNGSECQMETSIDLIPNTKENNILVSNHAKPLTSTDKTNSIGYESANDKPRQYRKARAYFHPRQMNCLESFFQKNPYLSTRDREYLSRKLNLSEDRIRTWFQNRRMREKRKPGTQYDSDDSSVNSYVKVDYS</sequence>
<evidence type="ECO:0000256" key="3">
    <source>
        <dbReference type="ARBA" id="ARBA00023155"/>
    </source>
</evidence>
<dbReference type="Gene3D" id="1.10.10.60">
    <property type="entry name" value="Homeodomain-like"/>
    <property type="match status" value="1"/>
</dbReference>
<dbReference type="InterPro" id="IPR009057">
    <property type="entry name" value="Homeodomain-like_sf"/>
</dbReference>
<keyword evidence="2 5" id="KW-0238">DNA-binding</keyword>
<dbReference type="Pfam" id="PF00046">
    <property type="entry name" value="Homeodomain"/>
    <property type="match status" value="1"/>
</dbReference>
<dbReference type="Proteomes" id="UP001292079">
    <property type="component" value="Unassembled WGS sequence"/>
</dbReference>
<accession>A0AAE1ZGQ6</accession>
<dbReference type="AlphaFoldDB" id="A0AAE1ZGQ6"/>
<dbReference type="PROSITE" id="PS50071">
    <property type="entry name" value="HOMEOBOX_2"/>
    <property type="match status" value="1"/>
</dbReference>
<protein>
    <recommendedName>
        <fullName evidence="7">Homeobox domain-containing protein</fullName>
    </recommendedName>
</protein>
<dbReference type="PANTHER" id="PTHR24339:SF28">
    <property type="entry name" value="E5-RELATED"/>
    <property type="match status" value="1"/>
</dbReference>
<evidence type="ECO:0000313" key="9">
    <source>
        <dbReference type="Proteomes" id="UP001292079"/>
    </source>
</evidence>
<dbReference type="PROSITE" id="PS00027">
    <property type="entry name" value="HOMEOBOX_1"/>
    <property type="match status" value="1"/>
</dbReference>
<dbReference type="InterPro" id="IPR001356">
    <property type="entry name" value="HD"/>
</dbReference>
<dbReference type="EMBL" id="JALJAT010000002">
    <property type="protein sequence ID" value="KAK4473628.1"/>
    <property type="molecule type" value="Genomic_DNA"/>
</dbReference>
<dbReference type="SMART" id="SM00389">
    <property type="entry name" value="HOX"/>
    <property type="match status" value="1"/>
</dbReference>
<evidence type="ECO:0000256" key="1">
    <source>
        <dbReference type="ARBA" id="ARBA00004123"/>
    </source>
</evidence>
<evidence type="ECO:0000256" key="6">
    <source>
        <dbReference type="RuleBase" id="RU000682"/>
    </source>
</evidence>
<name>A0AAE1ZGQ6_SCHME</name>
<proteinExistence type="predicted"/>
<reference evidence="8" key="2">
    <citation type="journal article" date="2023" name="Infect Dis Poverty">
        <title>Chromosome-scale genome of the human blood fluke Schistosoma mekongi and its implications for public health.</title>
        <authorList>
            <person name="Zhou M."/>
            <person name="Xu L."/>
            <person name="Xu D."/>
            <person name="Chen W."/>
            <person name="Khan J."/>
            <person name="Hu Y."/>
            <person name="Huang H."/>
            <person name="Wei H."/>
            <person name="Zhang Y."/>
            <person name="Chusongsang P."/>
            <person name="Tanasarnprasert K."/>
            <person name="Hu X."/>
            <person name="Limpanont Y."/>
            <person name="Lv Z."/>
        </authorList>
    </citation>
    <scope>NUCLEOTIDE SEQUENCE</scope>
    <source>
        <strain evidence="8">LV_2022a</strain>
    </source>
</reference>
<evidence type="ECO:0000256" key="5">
    <source>
        <dbReference type="PROSITE-ProRule" id="PRU00108"/>
    </source>
</evidence>
<dbReference type="InterPro" id="IPR050877">
    <property type="entry name" value="EMX-VAX-Noto_Homeobox_TFs"/>
</dbReference>
<dbReference type="GO" id="GO:0000978">
    <property type="term" value="F:RNA polymerase II cis-regulatory region sequence-specific DNA binding"/>
    <property type="evidence" value="ECO:0007669"/>
    <property type="project" value="TreeGrafter"/>
</dbReference>
<feature type="DNA-binding region" description="Homeobox" evidence="5">
    <location>
        <begin position="251"/>
        <end position="310"/>
    </location>
</feature>
<keyword evidence="4 5" id="KW-0539">Nucleus</keyword>
<dbReference type="InterPro" id="IPR017970">
    <property type="entry name" value="Homeobox_CS"/>
</dbReference>
<keyword evidence="9" id="KW-1185">Reference proteome</keyword>
<gene>
    <name evidence="8" type="ORF">MN116_002980</name>
</gene>
<comment type="subcellular location">
    <subcellularLocation>
        <location evidence="1 5 6">Nucleus</location>
    </subcellularLocation>
</comment>
<dbReference type="GO" id="GO:0000981">
    <property type="term" value="F:DNA-binding transcription factor activity, RNA polymerase II-specific"/>
    <property type="evidence" value="ECO:0007669"/>
    <property type="project" value="InterPro"/>
</dbReference>
<dbReference type="PANTHER" id="PTHR24339">
    <property type="entry name" value="HOMEOBOX PROTEIN EMX-RELATED"/>
    <property type="match status" value="1"/>
</dbReference>
<dbReference type="GO" id="GO:0005634">
    <property type="term" value="C:nucleus"/>
    <property type="evidence" value="ECO:0007669"/>
    <property type="project" value="UniProtKB-SubCell"/>
</dbReference>
<dbReference type="CDD" id="cd00086">
    <property type="entry name" value="homeodomain"/>
    <property type="match status" value="1"/>
</dbReference>
<feature type="domain" description="Homeobox" evidence="7">
    <location>
        <begin position="249"/>
        <end position="309"/>
    </location>
</feature>
<comment type="caution">
    <text evidence="8">The sequence shown here is derived from an EMBL/GenBank/DDBJ whole genome shotgun (WGS) entry which is preliminary data.</text>
</comment>
<evidence type="ECO:0000313" key="8">
    <source>
        <dbReference type="EMBL" id="KAK4473628.1"/>
    </source>
</evidence>
<evidence type="ECO:0000256" key="2">
    <source>
        <dbReference type="ARBA" id="ARBA00023125"/>
    </source>
</evidence>
<dbReference type="SUPFAM" id="SSF46689">
    <property type="entry name" value="Homeodomain-like"/>
    <property type="match status" value="1"/>
</dbReference>
<evidence type="ECO:0000256" key="4">
    <source>
        <dbReference type="ARBA" id="ARBA00023242"/>
    </source>
</evidence>